<protein>
    <submittedName>
        <fullName evidence="5">Glucose-fructose oxidoreductase protein</fullName>
    </submittedName>
</protein>
<dbReference type="Proteomes" id="UP000053470">
    <property type="component" value="Unassembled WGS sequence"/>
</dbReference>
<organism evidence="5 6">
    <name type="scientific">Ralstonia solanacearum IPO1609</name>
    <dbReference type="NCBI Taxonomy" id="564066"/>
    <lineage>
        <taxon>Bacteria</taxon>
        <taxon>Pseudomonadati</taxon>
        <taxon>Pseudomonadota</taxon>
        <taxon>Betaproteobacteria</taxon>
        <taxon>Burkholderiales</taxon>
        <taxon>Burkholderiaceae</taxon>
        <taxon>Ralstonia</taxon>
        <taxon>Ralstonia solanacearum species complex</taxon>
    </lineage>
</organism>
<dbReference type="GO" id="GO:0000166">
    <property type="term" value="F:nucleotide binding"/>
    <property type="evidence" value="ECO:0007669"/>
    <property type="project" value="InterPro"/>
</dbReference>
<keyword evidence="2" id="KW-0560">Oxidoreductase</keyword>
<dbReference type="InterPro" id="IPR000683">
    <property type="entry name" value="Gfo/Idh/MocA-like_OxRdtase_N"/>
</dbReference>
<dbReference type="Gene3D" id="3.30.360.10">
    <property type="entry name" value="Dihydrodipicolinate Reductase, domain 2"/>
    <property type="match status" value="1"/>
</dbReference>
<evidence type="ECO:0000313" key="6">
    <source>
        <dbReference type="Proteomes" id="UP000053470"/>
    </source>
</evidence>
<evidence type="ECO:0000256" key="2">
    <source>
        <dbReference type="ARBA" id="ARBA00023002"/>
    </source>
</evidence>
<dbReference type="InterPro" id="IPR004104">
    <property type="entry name" value="Gfo/Idh/MocA-like_OxRdtase_C"/>
</dbReference>
<dbReference type="PANTHER" id="PTHR43708:SF5">
    <property type="entry name" value="CONSERVED EXPRESSED OXIDOREDUCTASE (EUROFUNG)-RELATED"/>
    <property type="match status" value="1"/>
</dbReference>
<keyword evidence="6" id="KW-1185">Reference proteome</keyword>
<dbReference type="PANTHER" id="PTHR43708">
    <property type="entry name" value="CONSERVED EXPRESSED OXIDOREDUCTASE (EUROFUNG)"/>
    <property type="match status" value="1"/>
</dbReference>
<dbReference type="Pfam" id="PF02894">
    <property type="entry name" value="GFO_IDH_MocA_C"/>
    <property type="match status" value="1"/>
</dbReference>
<evidence type="ECO:0000313" key="5">
    <source>
        <dbReference type="EMBL" id="CEJ17425.1"/>
    </source>
</evidence>
<evidence type="ECO:0000259" key="4">
    <source>
        <dbReference type="Pfam" id="PF02894"/>
    </source>
</evidence>
<gene>
    <name evidence="5" type="ORF">RSIPO_04124</name>
</gene>
<proteinExistence type="inferred from homology"/>
<dbReference type="Pfam" id="PF01408">
    <property type="entry name" value="GFO_IDH_MocA"/>
    <property type="match status" value="1"/>
</dbReference>
<evidence type="ECO:0000259" key="3">
    <source>
        <dbReference type="Pfam" id="PF01408"/>
    </source>
</evidence>
<dbReference type="SUPFAM" id="SSF51735">
    <property type="entry name" value="NAD(P)-binding Rossmann-fold domains"/>
    <property type="match status" value="1"/>
</dbReference>
<dbReference type="NCBIfam" id="NF008607">
    <property type="entry name" value="PRK11579.1"/>
    <property type="match status" value="1"/>
</dbReference>
<name>A0A7U7PQW0_RALSL</name>
<reference evidence="5" key="1">
    <citation type="submission" date="2014-11" db="EMBL/GenBank/DDBJ databases">
        <authorList>
            <person name="Genoscope - CEA"/>
        </authorList>
    </citation>
    <scope>NUCLEOTIDE SEQUENCE</scope>
    <source>
        <strain evidence="5">IPO1609</strain>
    </source>
</reference>
<dbReference type="GO" id="GO:0016491">
    <property type="term" value="F:oxidoreductase activity"/>
    <property type="evidence" value="ECO:0007669"/>
    <property type="project" value="UniProtKB-KW"/>
</dbReference>
<dbReference type="InterPro" id="IPR036291">
    <property type="entry name" value="NAD(P)-bd_dom_sf"/>
</dbReference>
<evidence type="ECO:0000256" key="1">
    <source>
        <dbReference type="ARBA" id="ARBA00010928"/>
    </source>
</evidence>
<accession>A0A7U7PQW0</accession>
<feature type="domain" description="Gfo/Idh/MocA-like oxidoreductase N-terminal" evidence="3">
    <location>
        <begin position="25"/>
        <end position="139"/>
    </location>
</feature>
<sequence>MRPCCIHPIFLFVDMPFSAQSPSVLRVALVGYGYAGKLFHAALIGAVPGLRLHVVGSNRPEAVRADWPDALVCPPEAAAVHPEADLVVIAAPNDRHAALAEAALRAGKHVVVDKPFTVTLAEARHLARVARETGRLLSVFQNRRWDSDFLAVRAALASGAIGEAMHVEAHFDRFRPQVRTRWREQAGQGTGIWFDLGPHLVDQALVLLGLPDLVSASFARQRPGAETPDWAHVVLQYGERRAILHASMLVAGGAPRWIVHGTRGSFVKRGMDRQEAQLLAGMAPGAAGWGVDDDAARLIDGASAAVTEIAVPAGDQREYYAAVRDAIRGAAPNPVPPIQAVAVMAVLEAALAAAETGAAAVPDLTDAERADWVDRAVAGPRDATAQAV</sequence>
<feature type="domain" description="Gfo/Idh/MocA-like oxidoreductase C-terminal" evidence="4">
    <location>
        <begin position="154"/>
        <end position="358"/>
    </location>
</feature>
<reference evidence="5" key="2">
    <citation type="submission" date="2022-04" db="EMBL/GenBank/DDBJ databases">
        <title>Genomic draft of R. solanacearum strain IPO1609, a phylotype IIB1/biovar 2/race 3 strain isolated from potato in Europe.</title>
        <authorList>
            <person name="Boucher C."/>
            <person name="Carrere S."/>
            <person name="Dossat C."/>
            <person name="Elbaz M."/>
            <person name="Genin S."/>
            <person name="Gouzy J."/>
            <person name="Prior P."/>
            <person name="Segurens B."/>
            <person name="Wincker P."/>
        </authorList>
    </citation>
    <scope>NUCLEOTIDE SEQUENCE</scope>
    <source>
        <strain evidence="5">IPO1609</strain>
    </source>
</reference>
<dbReference type="Gene3D" id="3.40.50.720">
    <property type="entry name" value="NAD(P)-binding Rossmann-like Domain"/>
    <property type="match status" value="1"/>
</dbReference>
<comment type="similarity">
    <text evidence="1">Belongs to the Gfo/Idh/MocA family.</text>
</comment>
<dbReference type="InterPro" id="IPR051317">
    <property type="entry name" value="Gfo/Idh/MocA_oxidoreduct"/>
</dbReference>
<dbReference type="AlphaFoldDB" id="A0A7U7PQW0"/>
<dbReference type="EMBL" id="LN651281">
    <property type="protein sequence ID" value="CEJ17425.1"/>
    <property type="molecule type" value="Genomic_DNA"/>
</dbReference>